<keyword evidence="5 7" id="KW-1133">Transmembrane helix</keyword>
<sequence length="402" mass="43554">MTQNTPENKSNKTIEASTDERVSISAIEDARLASKETKSLSQGQLVLRRFLRHKPAMISAVVLAFIIIVSITSIGISAFGITIPGWWRFDYIEQGDIVDGGAPSATHWFGQDALGVDYFALVMRGTQVSLIIAVLVGVVSTALGTLLGAISGYFRGFIDGLIMRIADIFFVVPLLLIAAIVGRIAGSAVNSPWFLGLLLGCVSWAGLSRLVRSQVLSLREREFIDAARAMGASTNRIVMKHLIPNTVGTILVNATLAIAAAVLLETSLSYLGYGVRPPQSSLGLLISTYQNSFTTRPWLFWWPGLMILTIALTINFIGDGLRDAFDPRQGAGRRKRSLWSFIFPGSANRRGAWETETATAGTTKSEKDTVEEVSEVPIAHESDQGTPTLDDVKPDTPEGDKK</sequence>
<dbReference type="Gene3D" id="1.10.3720.10">
    <property type="entry name" value="MetI-like"/>
    <property type="match status" value="1"/>
</dbReference>
<evidence type="ECO:0000259" key="9">
    <source>
        <dbReference type="PROSITE" id="PS50928"/>
    </source>
</evidence>
<feature type="transmembrane region" description="Helical" evidence="7">
    <location>
        <begin position="242"/>
        <end position="264"/>
    </location>
</feature>
<comment type="caution">
    <text evidence="10">The sequence shown here is derived from an EMBL/GenBank/DDBJ whole genome shotgun (WGS) entry which is preliminary data.</text>
</comment>
<feature type="transmembrane region" description="Helical" evidence="7">
    <location>
        <begin position="193"/>
        <end position="211"/>
    </location>
</feature>
<evidence type="ECO:0000256" key="3">
    <source>
        <dbReference type="ARBA" id="ARBA00022475"/>
    </source>
</evidence>
<comment type="similarity">
    <text evidence="7">Belongs to the binding-protein-dependent transport system permease family.</text>
</comment>
<evidence type="ECO:0000256" key="7">
    <source>
        <dbReference type="RuleBase" id="RU363032"/>
    </source>
</evidence>
<dbReference type="InterPro" id="IPR000515">
    <property type="entry name" value="MetI-like"/>
</dbReference>
<dbReference type="PANTHER" id="PTHR43386:SF1">
    <property type="entry name" value="D,D-DIPEPTIDE TRANSPORT SYSTEM PERMEASE PROTEIN DDPC-RELATED"/>
    <property type="match status" value="1"/>
</dbReference>
<proteinExistence type="inferred from homology"/>
<comment type="subcellular location">
    <subcellularLocation>
        <location evidence="1 7">Cell membrane</location>
        <topology evidence="1 7">Multi-pass membrane protein</topology>
    </subcellularLocation>
</comment>
<keyword evidence="2 7" id="KW-0813">Transport</keyword>
<evidence type="ECO:0000313" key="10">
    <source>
        <dbReference type="EMBL" id="MDR7293960.1"/>
    </source>
</evidence>
<evidence type="ECO:0000256" key="5">
    <source>
        <dbReference type="ARBA" id="ARBA00022989"/>
    </source>
</evidence>
<keyword evidence="3" id="KW-1003">Cell membrane</keyword>
<dbReference type="EMBL" id="JAVDXX010000001">
    <property type="protein sequence ID" value="MDR7293960.1"/>
    <property type="molecule type" value="Genomic_DNA"/>
</dbReference>
<accession>A0ABU1Z024</accession>
<dbReference type="Pfam" id="PF12911">
    <property type="entry name" value="OppC_N"/>
    <property type="match status" value="1"/>
</dbReference>
<dbReference type="PROSITE" id="PS50928">
    <property type="entry name" value="ABC_TM1"/>
    <property type="match status" value="1"/>
</dbReference>
<dbReference type="RefSeq" id="WP_310247298.1">
    <property type="nucleotide sequence ID" value="NZ_JAVDXX010000001.1"/>
</dbReference>
<name>A0ABU1Z024_9MICC</name>
<dbReference type="Proteomes" id="UP001180715">
    <property type="component" value="Unassembled WGS sequence"/>
</dbReference>
<evidence type="ECO:0000256" key="2">
    <source>
        <dbReference type="ARBA" id="ARBA00022448"/>
    </source>
</evidence>
<evidence type="ECO:0000256" key="6">
    <source>
        <dbReference type="ARBA" id="ARBA00023136"/>
    </source>
</evidence>
<feature type="transmembrane region" description="Helical" evidence="7">
    <location>
        <begin position="299"/>
        <end position="318"/>
    </location>
</feature>
<evidence type="ECO:0000256" key="4">
    <source>
        <dbReference type="ARBA" id="ARBA00022692"/>
    </source>
</evidence>
<dbReference type="SUPFAM" id="SSF161098">
    <property type="entry name" value="MetI-like"/>
    <property type="match status" value="1"/>
</dbReference>
<dbReference type="Pfam" id="PF00528">
    <property type="entry name" value="BPD_transp_1"/>
    <property type="match status" value="1"/>
</dbReference>
<dbReference type="CDD" id="cd06261">
    <property type="entry name" value="TM_PBP2"/>
    <property type="match status" value="1"/>
</dbReference>
<dbReference type="InterPro" id="IPR035906">
    <property type="entry name" value="MetI-like_sf"/>
</dbReference>
<protein>
    <submittedName>
        <fullName evidence="10">Peptide/nickel transport system permease protein</fullName>
    </submittedName>
</protein>
<evidence type="ECO:0000313" key="11">
    <source>
        <dbReference type="Proteomes" id="UP001180715"/>
    </source>
</evidence>
<feature type="transmembrane region" description="Helical" evidence="7">
    <location>
        <begin position="128"/>
        <end position="154"/>
    </location>
</feature>
<dbReference type="PANTHER" id="PTHR43386">
    <property type="entry name" value="OLIGOPEPTIDE TRANSPORT SYSTEM PERMEASE PROTEIN APPC"/>
    <property type="match status" value="1"/>
</dbReference>
<feature type="region of interest" description="Disordered" evidence="8">
    <location>
        <begin position="352"/>
        <end position="402"/>
    </location>
</feature>
<gene>
    <name evidence="10" type="ORF">J2S67_001228</name>
</gene>
<keyword evidence="6 7" id="KW-0472">Membrane</keyword>
<feature type="transmembrane region" description="Helical" evidence="7">
    <location>
        <begin position="161"/>
        <end position="181"/>
    </location>
</feature>
<evidence type="ECO:0000256" key="8">
    <source>
        <dbReference type="SAM" id="MobiDB-lite"/>
    </source>
</evidence>
<feature type="compositionally biased region" description="Low complexity" evidence="8">
    <location>
        <begin position="354"/>
        <end position="363"/>
    </location>
</feature>
<feature type="transmembrane region" description="Helical" evidence="7">
    <location>
        <begin position="57"/>
        <end position="81"/>
    </location>
</feature>
<dbReference type="InterPro" id="IPR050366">
    <property type="entry name" value="BP-dependent_transpt_permease"/>
</dbReference>
<dbReference type="InterPro" id="IPR025966">
    <property type="entry name" value="OppC_N"/>
</dbReference>
<organism evidence="10 11">
    <name type="scientific">Pseudoglutamicibacter albus</name>
    <dbReference type="NCBI Taxonomy" id="98671"/>
    <lineage>
        <taxon>Bacteria</taxon>
        <taxon>Bacillati</taxon>
        <taxon>Actinomycetota</taxon>
        <taxon>Actinomycetes</taxon>
        <taxon>Micrococcales</taxon>
        <taxon>Micrococcaceae</taxon>
        <taxon>Pseudoglutamicibacter</taxon>
    </lineage>
</organism>
<reference evidence="10" key="1">
    <citation type="submission" date="2023-07" db="EMBL/GenBank/DDBJ databases">
        <title>Sequencing the genomes of 1000 actinobacteria strains.</title>
        <authorList>
            <person name="Klenk H.-P."/>
        </authorList>
    </citation>
    <scope>NUCLEOTIDE SEQUENCE</scope>
    <source>
        <strain evidence="10">DSM 13068</strain>
    </source>
</reference>
<keyword evidence="11" id="KW-1185">Reference proteome</keyword>
<keyword evidence="4 7" id="KW-0812">Transmembrane</keyword>
<feature type="compositionally biased region" description="Basic and acidic residues" evidence="8">
    <location>
        <begin position="390"/>
        <end position="402"/>
    </location>
</feature>
<feature type="domain" description="ABC transmembrane type-1" evidence="9">
    <location>
        <begin position="126"/>
        <end position="318"/>
    </location>
</feature>
<evidence type="ECO:0000256" key="1">
    <source>
        <dbReference type="ARBA" id="ARBA00004651"/>
    </source>
</evidence>